<dbReference type="EMBL" id="CACVBM020000144">
    <property type="protein sequence ID" value="CAA7015127.1"/>
    <property type="molecule type" value="Genomic_DNA"/>
</dbReference>
<sequence>MALVPPPQLHSIDELSGDDMWLSETVTIGAIVPLKIHRRLCLLFRSVLRFEVFSPSLQRKFTLFSGLVSASSSL</sequence>
<dbReference type="AlphaFoldDB" id="A0A6D2HIJ3"/>
<keyword evidence="2" id="KW-1185">Reference proteome</keyword>
<protein>
    <submittedName>
        <fullName evidence="1">Uncharacterized protein</fullName>
    </submittedName>
</protein>
<gene>
    <name evidence="1" type="ORF">MERR_LOCUS2362</name>
</gene>
<organism evidence="1 2">
    <name type="scientific">Microthlaspi erraticum</name>
    <dbReference type="NCBI Taxonomy" id="1685480"/>
    <lineage>
        <taxon>Eukaryota</taxon>
        <taxon>Viridiplantae</taxon>
        <taxon>Streptophyta</taxon>
        <taxon>Embryophyta</taxon>
        <taxon>Tracheophyta</taxon>
        <taxon>Spermatophyta</taxon>
        <taxon>Magnoliopsida</taxon>
        <taxon>eudicotyledons</taxon>
        <taxon>Gunneridae</taxon>
        <taxon>Pentapetalae</taxon>
        <taxon>rosids</taxon>
        <taxon>malvids</taxon>
        <taxon>Brassicales</taxon>
        <taxon>Brassicaceae</taxon>
        <taxon>Coluteocarpeae</taxon>
        <taxon>Microthlaspi</taxon>
    </lineage>
</organism>
<name>A0A6D2HIJ3_9BRAS</name>
<comment type="caution">
    <text evidence="1">The sequence shown here is derived from an EMBL/GenBank/DDBJ whole genome shotgun (WGS) entry which is preliminary data.</text>
</comment>
<evidence type="ECO:0000313" key="1">
    <source>
        <dbReference type="EMBL" id="CAA7015127.1"/>
    </source>
</evidence>
<reference evidence="1" key="1">
    <citation type="submission" date="2020-01" db="EMBL/GenBank/DDBJ databases">
        <authorList>
            <person name="Mishra B."/>
        </authorList>
    </citation>
    <scope>NUCLEOTIDE SEQUENCE [LARGE SCALE GENOMIC DNA]</scope>
</reference>
<accession>A0A6D2HIJ3</accession>
<proteinExistence type="predicted"/>
<dbReference type="Proteomes" id="UP000467841">
    <property type="component" value="Unassembled WGS sequence"/>
</dbReference>
<evidence type="ECO:0000313" key="2">
    <source>
        <dbReference type="Proteomes" id="UP000467841"/>
    </source>
</evidence>